<comment type="similarity">
    <text evidence="8">Belongs to the major facilitator superfamily. Phosphate:H(+) symporter (TC 2.A.1.9) family.</text>
</comment>
<organism evidence="13">
    <name type="scientific">Davidia involucrata</name>
    <name type="common">Dove tree</name>
    <dbReference type="NCBI Taxonomy" id="16924"/>
    <lineage>
        <taxon>Eukaryota</taxon>
        <taxon>Viridiplantae</taxon>
        <taxon>Streptophyta</taxon>
        <taxon>Embryophyta</taxon>
        <taxon>Tracheophyta</taxon>
        <taxon>Spermatophyta</taxon>
        <taxon>Magnoliopsida</taxon>
        <taxon>eudicotyledons</taxon>
        <taxon>Gunneridae</taxon>
        <taxon>Pentapetalae</taxon>
        <taxon>asterids</taxon>
        <taxon>Cornales</taxon>
        <taxon>Nyssaceae</taxon>
        <taxon>Davidia</taxon>
    </lineage>
</organism>
<feature type="transmembrane region" description="Helical" evidence="11">
    <location>
        <begin position="164"/>
        <end position="182"/>
    </location>
</feature>
<gene>
    <name evidence="13" type="ORF">Din_010338</name>
</gene>
<dbReference type="SUPFAM" id="SSF103473">
    <property type="entry name" value="MFS general substrate transporter"/>
    <property type="match status" value="1"/>
</dbReference>
<evidence type="ECO:0000256" key="11">
    <source>
        <dbReference type="SAM" id="Phobius"/>
    </source>
</evidence>
<evidence type="ECO:0000256" key="9">
    <source>
        <dbReference type="RuleBase" id="RU003346"/>
    </source>
</evidence>
<dbReference type="PROSITE" id="PS50850">
    <property type="entry name" value="MFS"/>
    <property type="match status" value="1"/>
</dbReference>
<evidence type="ECO:0000256" key="3">
    <source>
        <dbReference type="ARBA" id="ARBA00022448"/>
    </source>
</evidence>
<dbReference type="PRINTS" id="PR00171">
    <property type="entry name" value="SUGRTRNSPORT"/>
</dbReference>
<feature type="region of interest" description="Disordered" evidence="10">
    <location>
        <begin position="1"/>
        <end position="22"/>
    </location>
</feature>
<keyword evidence="5 11" id="KW-0812">Transmembrane</keyword>
<feature type="transmembrane region" description="Helical" evidence="11">
    <location>
        <begin position="335"/>
        <end position="357"/>
    </location>
</feature>
<dbReference type="InterPro" id="IPR050549">
    <property type="entry name" value="MFS_Trehalose_Transporter"/>
</dbReference>
<feature type="transmembrane region" description="Helical" evidence="11">
    <location>
        <begin position="105"/>
        <end position="123"/>
    </location>
</feature>
<evidence type="ECO:0000256" key="2">
    <source>
        <dbReference type="ARBA" id="ARBA00010992"/>
    </source>
</evidence>
<feature type="domain" description="Major facilitator superfamily (MFS) profile" evidence="12">
    <location>
        <begin position="40"/>
        <end position="459"/>
    </location>
</feature>
<sequence>MASIDMDNDHGKISEPLIGQKKEEHEVQNNKSGLWNVFLSTFVAVCGSYAFGSCVGYSAPAQYQIMSELNLSYSQYSVFGSILNIGAMLGAVTCGRIADYSGRKGAMWLSSIICIIGWFAIYWSSGPVLLDFGRFLTGYAIGIVSYVVPVYIGEITPVHLRGALASSNQLLIVIGLSLAYVIGEFVTWRTLALTGMIPCLFLFVGLFFVPESPRWLAMNGQQKEFEAALQKLRGPDADISQEATMIQEYLETLRGLPKVSLLNLFDKSTIRPVFVAVGLMAFQQFVGINGIVFYSKKIFISAGFDPSVGSVVYACLQVVVTAIGASIIDKAGRRPLLLISASGLLLGSLLVALSFLLKAHHLATDATPILAVTGVLVYIAAFSVGMGAGPWLIMSEVFPLHIKGMGGGLVTLMNWFGSWVVSYTFNFLMLWSSSGTFFLDASVCVLAIIFIYMFVPETKGRSLEEIQASMNS</sequence>
<dbReference type="InterPro" id="IPR020846">
    <property type="entry name" value="MFS_dom"/>
</dbReference>
<feature type="transmembrane region" description="Helical" evidence="11">
    <location>
        <begin position="188"/>
        <end position="209"/>
    </location>
</feature>
<evidence type="ECO:0000256" key="8">
    <source>
        <dbReference type="ARBA" id="ARBA00044504"/>
    </source>
</evidence>
<protein>
    <submittedName>
        <fullName evidence="13">Putative sugar transporter ERD6-like 8</fullName>
    </submittedName>
</protein>
<evidence type="ECO:0000313" key="13">
    <source>
        <dbReference type="EMBL" id="MPA40897.1"/>
    </source>
</evidence>
<comment type="similarity">
    <text evidence="2 9">Belongs to the major facilitator superfamily. Sugar transporter (TC 2.A.1.1) family.</text>
</comment>
<evidence type="ECO:0000256" key="1">
    <source>
        <dbReference type="ARBA" id="ARBA00004141"/>
    </source>
</evidence>
<accession>A0A5B6Z9C3</accession>
<feature type="transmembrane region" description="Helical" evidence="11">
    <location>
        <begin position="34"/>
        <end position="58"/>
    </location>
</feature>
<name>A0A5B6Z9C3_DAVIN</name>
<keyword evidence="4 13" id="KW-0762">Sugar transport</keyword>
<comment type="subcellular location">
    <subcellularLocation>
        <location evidence="1">Membrane</location>
        <topology evidence="1">Multi-pass membrane protein</topology>
    </subcellularLocation>
</comment>
<dbReference type="PANTHER" id="PTHR48021:SF21">
    <property type="entry name" value="SUGAR TRANSPORTER ERD6-LIKE 8"/>
    <property type="match status" value="1"/>
</dbReference>
<dbReference type="InterPro" id="IPR003663">
    <property type="entry name" value="Sugar/inositol_transpt"/>
</dbReference>
<dbReference type="GO" id="GO:0016020">
    <property type="term" value="C:membrane"/>
    <property type="evidence" value="ECO:0007669"/>
    <property type="project" value="UniProtKB-SubCell"/>
</dbReference>
<keyword evidence="3 9" id="KW-0813">Transport</keyword>
<dbReference type="CDD" id="cd17358">
    <property type="entry name" value="MFS_GLUT6_8_Class3_like"/>
    <property type="match status" value="1"/>
</dbReference>
<dbReference type="Gene3D" id="1.20.1250.20">
    <property type="entry name" value="MFS general substrate transporter like domains"/>
    <property type="match status" value="1"/>
</dbReference>
<keyword evidence="6 11" id="KW-1133">Transmembrane helix</keyword>
<evidence type="ECO:0000256" key="6">
    <source>
        <dbReference type="ARBA" id="ARBA00022989"/>
    </source>
</evidence>
<feature type="transmembrane region" description="Helical" evidence="11">
    <location>
        <begin position="437"/>
        <end position="455"/>
    </location>
</feature>
<proteinExistence type="inferred from homology"/>
<feature type="transmembrane region" description="Helical" evidence="11">
    <location>
        <begin position="369"/>
        <end position="393"/>
    </location>
</feature>
<dbReference type="PANTHER" id="PTHR48021">
    <property type="match status" value="1"/>
</dbReference>
<evidence type="ECO:0000259" key="12">
    <source>
        <dbReference type="PROSITE" id="PS50850"/>
    </source>
</evidence>
<reference evidence="13" key="1">
    <citation type="submission" date="2019-08" db="EMBL/GenBank/DDBJ databases">
        <title>Reference gene set and small RNA set construction with multiple tissues from Davidia involucrata Baill.</title>
        <authorList>
            <person name="Yang H."/>
            <person name="Zhou C."/>
            <person name="Li G."/>
            <person name="Wang J."/>
            <person name="Gao P."/>
            <person name="Wang M."/>
            <person name="Wang R."/>
            <person name="Zhao Y."/>
        </authorList>
    </citation>
    <scope>NUCLEOTIDE SEQUENCE</scope>
    <source>
        <tissue evidence="13">Mixed with DoveR01_LX</tissue>
    </source>
</reference>
<dbReference type="AlphaFoldDB" id="A0A5B6Z9C3"/>
<feature type="transmembrane region" description="Helical" evidence="11">
    <location>
        <begin position="405"/>
        <end position="425"/>
    </location>
</feature>
<evidence type="ECO:0000256" key="5">
    <source>
        <dbReference type="ARBA" id="ARBA00022692"/>
    </source>
</evidence>
<dbReference type="FunFam" id="1.20.1250.20:FF:000043">
    <property type="entry name" value="sugar transporter ERD6-like 6"/>
    <property type="match status" value="1"/>
</dbReference>
<dbReference type="InterPro" id="IPR036259">
    <property type="entry name" value="MFS_trans_sf"/>
</dbReference>
<dbReference type="InterPro" id="IPR044775">
    <property type="entry name" value="MFS_ERD6/Tret1-like"/>
</dbReference>
<feature type="transmembrane region" description="Helical" evidence="11">
    <location>
        <begin position="273"/>
        <end position="295"/>
    </location>
</feature>
<evidence type="ECO:0000256" key="10">
    <source>
        <dbReference type="SAM" id="MobiDB-lite"/>
    </source>
</evidence>
<feature type="transmembrane region" description="Helical" evidence="11">
    <location>
        <begin position="307"/>
        <end position="328"/>
    </location>
</feature>
<dbReference type="GO" id="GO:0051119">
    <property type="term" value="F:sugar transmembrane transporter activity"/>
    <property type="evidence" value="ECO:0007669"/>
    <property type="project" value="InterPro"/>
</dbReference>
<dbReference type="InterPro" id="IPR005828">
    <property type="entry name" value="MFS_sugar_transport-like"/>
</dbReference>
<keyword evidence="7 11" id="KW-0472">Membrane</keyword>
<dbReference type="EMBL" id="GHES01010338">
    <property type="protein sequence ID" value="MPA40897.1"/>
    <property type="molecule type" value="Transcribed_RNA"/>
</dbReference>
<feature type="transmembrane region" description="Helical" evidence="11">
    <location>
        <begin position="78"/>
        <end position="98"/>
    </location>
</feature>
<dbReference type="NCBIfam" id="TIGR00879">
    <property type="entry name" value="SP"/>
    <property type="match status" value="1"/>
</dbReference>
<evidence type="ECO:0000256" key="7">
    <source>
        <dbReference type="ARBA" id="ARBA00023136"/>
    </source>
</evidence>
<feature type="transmembrane region" description="Helical" evidence="11">
    <location>
        <begin position="135"/>
        <end position="152"/>
    </location>
</feature>
<evidence type="ECO:0000256" key="4">
    <source>
        <dbReference type="ARBA" id="ARBA00022597"/>
    </source>
</evidence>
<dbReference type="Pfam" id="PF00083">
    <property type="entry name" value="Sugar_tr"/>
    <property type="match status" value="1"/>
</dbReference>